<protein>
    <submittedName>
        <fullName evidence="3">Uncharacterized protein</fullName>
    </submittedName>
</protein>
<organism evidence="3 4">
    <name type="scientific">Engystomops pustulosus</name>
    <name type="common">Tungara frog</name>
    <name type="synonym">Physalaemus pustulosus</name>
    <dbReference type="NCBI Taxonomy" id="76066"/>
    <lineage>
        <taxon>Eukaryota</taxon>
        <taxon>Metazoa</taxon>
        <taxon>Chordata</taxon>
        <taxon>Craniata</taxon>
        <taxon>Vertebrata</taxon>
        <taxon>Euteleostomi</taxon>
        <taxon>Amphibia</taxon>
        <taxon>Batrachia</taxon>
        <taxon>Anura</taxon>
        <taxon>Neobatrachia</taxon>
        <taxon>Hyloidea</taxon>
        <taxon>Leptodactylidae</taxon>
        <taxon>Leiuperinae</taxon>
        <taxon>Engystomops</taxon>
    </lineage>
</organism>
<feature type="region of interest" description="Disordered" evidence="1">
    <location>
        <begin position="1"/>
        <end position="26"/>
    </location>
</feature>
<dbReference type="AlphaFoldDB" id="A0AAV6YCY6"/>
<evidence type="ECO:0000313" key="4">
    <source>
        <dbReference type="Proteomes" id="UP000824782"/>
    </source>
</evidence>
<proteinExistence type="predicted"/>
<evidence type="ECO:0000256" key="1">
    <source>
        <dbReference type="SAM" id="MobiDB-lite"/>
    </source>
</evidence>
<feature type="transmembrane region" description="Helical" evidence="2">
    <location>
        <begin position="69"/>
        <end position="92"/>
    </location>
</feature>
<evidence type="ECO:0000313" key="3">
    <source>
        <dbReference type="EMBL" id="KAG8535192.1"/>
    </source>
</evidence>
<feature type="compositionally biased region" description="Basic and acidic residues" evidence="1">
    <location>
        <begin position="1"/>
        <end position="25"/>
    </location>
</feature>
<evidence type="ECO:0000256" key="2">
    <source>
        <dbReference type="SAM" id="Phobius"/>
    </source>
</evidence>
<name>A0AAV6YCY6_ENGPU</name>
<accession>A0AAV6YCY6</accession>
<keyword evidence="2" id="KW-0472">Membrane</keyword>
<dbReference type="Proteomes" id="UP000824782">
    <property type="component" value="Unassembled WGS sequence"/>
</dbReference>
<keyword evidence="4" id="KW-1185">Reference proteome</keyword>
<reference evidence="3" key="1">
    <citation type="thesis" date="2020" institute="ProQuest LLC" country="789 East Eisenhower Parkway, Ann Arbor, MI, USA">
        <title>Comparative Genomics and Chromosome Evolution.</title>
        <authorList>
            <person name="Mudd A.B."/>
        </authorList>
    </citation>
    <scope>NUCLEOTIDE SEQUENCE</scope>
    <source>
        <strain evidence="3">237g6f4</strain>
        <tissue evidence="3">Blood</tissue>
    </source>
</reference>
<keyword evidence="2" id="KW-1133">Transmembrane helix</keyword>
<dbReference type="EMBL" id="WNYA01075711">
    <property type="protein sequence ID" value="KAG8535192.1"/>
    <property type="molecule type" value="Genomic_DNA"/>
</dbReference>
<keyword evidence="2" id="KW-0812">Transmembrane</keyword>
<gene>
    <name evidence="3" type="ORF">GDO81_029235</name>
</gene>
<sequence>MEEDKSGKDDHGYHLFPQRDPRSPKPEPFISKLYGLKIRCKARLKIAMETSGCHRSGGCYSSTQGGLEVYPYCSALCAPPTCALLLSCIYMVGRKCNSITRRIIRIL</sequence>
<comment type="caution">
    <text evidence="3">The sequence shown here is derived from an EMBL/GenBank/DDBJ whole genome shotgun (WGS) entry which is preliminary data.</text>
</comment>